<gene>
    <name evidence="1" type="ORF">V6N12_068494</name>
</gene>
<evidence type="ECO:0000313" key="1">
    <source>
        <dbReference type="EMBL" id="KAK8584248.1"/>
    </source>
</evidence>
<protein>
    <submittedName>
        <fullName evidence="1">Uncharacterized protein</fullName>
    </submittedName>
</protein>
<dbReference type="EMBL" id="JBBPBM010000005">
    <property type="protein sequence ID" value="KAK8584248.1"/>
    <property type="molecule type" value="Genomic_DNA"/>
</dbReference>
<proteinExistence type="predicted"/>
<sequence>MVLFHLGFELPKGLGWFPTSLTVGKPFRLNNVLMSRLMAQPSDDPFCLNFLYFILIGDFHSDRCSVSLASVRIPLILLVWLEFQSVWLGQGCPPGNSHLCTFGLPISSYASMPCANKLELSHSSLATLWQTYVLLG</sequence>
<evidence type="ECO:0000313" key="2">
    <source>
        <dbReference type="Proteomes" id="UP001472677"/>
    </source>
</evidence>
<accession>A0ABR2FQC7</accession>
<dbReference type="Proteomes" id="UP001472677">
    <property type="component" value="Unassembled WGS sequence"/>
</dbReference>
<organism evidence="1 2">
    <name type="scientific">Hibiscus sabdariffa</name>
    <name type="common">roselle</name>
    <dbReference type="NCBI Taxonomy" id="183260"/>
    <lineage>
        <taxon>Eukaryota</taxon>
        <taxon>Viridiplantae</taxon>
        <taxon>Streptophyta</taxon>
        <taxon>Embryophyta</taxon>
        <taxon>Tracheophyta</taxon>
        <taxon>Spermatophyta</taxon>
        <taxon>Magnoliopsida</taxon>
        <taxon>eudicotyledons</taxon>
        <taxon>Gunneridae</taxon>
        <taxon>Pentapetalae</taxon>
        <taxon>rosids</taxon>
        <taxon>malvids</taxon>
        <taxon>Malvales</taxon>
        <taxon>Malvaceae</taxon>
        <taxon>Malvoideae</taxon>
        <taxon>Hibiscus</taxon>
    </lineage>
</organism>
<name>A0ABR2FQC7_9ROSI</name>
<comment type="caution">
    <text evidence="1">The sequence shown here is derived from an EMBL/GenBank/DDBJ whole genome shotgun (WGS) entry which is preliminary data.</text>
</comment>
<keyword evidence="2" id="KW-1185">Reference proteome</keyword>
<reference evidence="1 2" key="1">
    <citation type="journal article" date="2024" name="G3 (Bethesda)">
        <title>Genome assembly of Hibiscus sabdariffa L. provides insights into metabolisms of medicinal natural products.</title>
        <authorList>
            <person name="Kim T."/>
        </authorList>
    </citation>
    <scope>NUCLEOTIDE SEQUENCE [LARGE SCALE GENOMIC DNA]</scope>
    <source>
        <strain evidence="1">TK-2024</strain>
        <tissue evidence="1">Old leaves</tissue>
    </source>
</reference>